<sequence length="133" mass="15055">MTLLKTLYGFDAKGRDDRVLSLIWDCVEGTRELLISGGFLMDFFPILRFAPSFLPFHRKLAKWRAANVRFKDEPFARFKAHHKNRNPDEYPCMVGEVLASLSDDSIEESALADAEHIAKGLTLDAINGRLDGQ</sequence>
<dbReference type="SUPFAM" id="SSF48264">
    <property type="entry name" value="Cytochrome P450"/>
    <property type="match status" value="1"/>
</dbReference>
<reference evidence="1" key="1">
    <citation type="submission" date="2019-10" db="EMBL/GenBank/DDBJ databases">
        <authorList>
            <person name="Nor Muhammad N."/>
        </authorList>
    </citation>
    <scope>NUCLEOTIDE SEQUENCE</scope>
</reference>
<dbReference type="AlphaFoldDB" id="A0A5K1JT87"/>
<dbReference type="Gene3D" id="1.10.630.10">
    <property type="entry name" value="Cytochrome P450"/>
    <property type="match status" value="1"/>
</dbReference>
<accession>A0A5K1JT87</accession>
<evidence type="ECO:0000313" key="1">
    <source>
        <dbReference type="EMBL" id="VWO95120.1"/>
    </source>
</evidence>
<dbReference type="EMBL" id="LR724529">
    <property type="protein sequence ID" value="VWO95120.1"/>
    <property type="molecule type" value="Genomic_DNA"/>
</dbReference>
<organism evidence="1">
    <name type="scientific">Ganoderma boninense</name>
    <dbReference type="NCBI Taxonomy" id="34458"/>
    <lineage>
        <taxon>Eukaryota</taxon>
        <taxon>Fungi</taxon>
        <taxon>Dikarya</taxon>
        <taxon>Basidiomycota</taxon>
        <taxon>Agaricomycotina</taxon>
        <taxon>Agaricomycetes</taxon>
        <taxon>Polyporales</taxon>
        <taxon>Polyporaceae</taxon>
        <taxon>Ganoderma</taxon>
    </lineage>
</organism>
<proteinExistence type="predicted"/>
<dbReference type="GO" id="GO:0020037">
    <property type="term" value="F:heme binding"/>
    <property type="evidence" value="ECO:0007669"/>
    <property type="project" value="InterPro"/>
</dbReference>
<dbReference type="GO" id="GO:0005506">
    <property type="term" value="F:iron ion binding"/>
    <property type="evidence" value="ECO:0007669"/>
    <property type="project" value="InterPro"/>
</dbReference>
<dbReference type="GO" id="GO:0004497">
    <property type="term" value="F:monooxygenase activity"/>
    <property type="evidence" value="ECO:0007669"/>
    <property type="project" value="InterPro"/>
</dbReference>
<name>A0A5K1JT87_9APHY</name>
<dbReference type="GO" id="GO:0016705">
    <property type="term" value="F:oxidoreductase activity, acting on paired donors, with incorporation or reduction of molecular oxygen"/>
    <property type="evidence" value="ECO:0007669"/>
    <property type="project" value="InterPro"/>
</dbReference>
<protein>
    <submittedName>
        <fullName evidence="1">N/A</fullName>
    </submittedName>
</protein>
<dbReference type="InterPro" id="IPR036396">
    <property type="entry name" value="Cyt_P450_sf"/>
</dbReference>
<gene>
    <name evidence="1" type="primary">I1R980</name>
</gene>